<dbReference type="PANTHER" id="PTHR24559:SF444">
    <property type="entry name" value="REVERSE TRANSCRIPTASE DOMAIN-CONTAINING PROTEIN"/>
    <property type="match status" value="1"/>
</dbReference>
<dbReference type="InterPro" id="IPR053134">
    <property type="entry name" value="RNA-dir_DNA_polymerase"/>
</dbReference>
<evidence type="ECO:0008006" key="3">
    <source>
        <dbReference type="Google" id="ProtNLM"/>
    </source>
</evidence>
<dbReference type="EMBL" id="BGPR01001598">
    <property type="protein sequence ID" value="GBM57535.1"/>
    <property type="molecule type" value="Genomic_DNA"/>
</dbReference>
<dbReference type="GO" id="GO:0071897">
    <property type="term" value="P:DNA biosynthetic process"/>
    <property type="evidence" value="ECO:0007669"/>
    <property type="project" value="UniProtKB-ARBA"/>
</dbReference>
<comment type="caution">
    <text evidence="1">The sequence shown here is derived from an EMBL/GenBank/DDBJ whole genome shotgun (WGS) entry which is preliminary data.</text>
</comment>
<protein>
    <recommendedName>
        <fullName evidence="3">Reverse transcriptase domain-containing protein</fullName>
    </recommendedName>
</protein>
<dbReference type="Gene3D" id="3.10.10.10">
    <property type="entry name" value="HIV Type 1 Reverse Transcriptase, subunit A, domain 1"/>
    <property type="match status" value="1"/>
</dbReference>
<evidence type="ECO:0000313" key="2">
    <source>
        <dbReference type="Proteomes" id="UP000499080"/>
    </source>
</evidence>
<evidence type="ECO:0000313" key="1">
    <source>
        <dbReference type="EMBL" id="GBM57535.1"/>
    </source>
</evidence>
<proteinExistence type="predicted"/>
<dbReference type="InterPro" id="IPR043128">
    <property type="entry name" value="Rev_trsase/Diguanyl_cyclase"/>
</dbReference>
<dbReference type="Gene3D" id="3.30.70.270">
    <property type="match status" value="1"/>
</dbReference>
<name>A0A4Y2GXL6_ARAVE</name>
<keyword evidence="2" id="KW-1185">Reference proteome</keyword>
<dbReference type="Proteomes" id="UP000499080">
    <property type="component" value="Unassembled WGS sequence"/>
</dbReference>
<organism evidence="1 2">
    <name type="scientific">Araneus ventricosus</name>
    <name type="common">Orbweaver spider</name>
    <name type="synonym">Epeira ventricosa</name>
    <dbReference type="NCBI Taxonomy" id="182803"/>
    <lineage>
        <taxon>Eukaryota</taxon>
        <taxon>Metazoa</taxon>
        <taxon>Ecdysozoa</taxon>
        <taxon>Arthropoda</taxon>
        <taxon>Chelicerata</taxon>
        <taxon>Arachnida</taxon>
        <taxon>Araneae</taxon>
        <taxon>Araneomorphae</taxon>
        <taxon>Entelegynae</taxon>
        <taxon>Araneoidea</taxon>
        <taxon>Araneidae</taxon>
        <taxon>Araneus</taxon>
    </lineage>
</organism>
<reference evidence="1 2" key="1">
    <citation type="journal article" date="2019" name="Sci. Rep.">
        <title>Orb-weaving spider Araneus ventricosus genome elucidates the spidroin gene catalogue.</title>
        <authorList>
            <person name="Kono N."/>
            <person name="Nakamura H."/>
            <person name="Ohtoshi R."/>
            <person name="Moran D.A.P."/>
            <person name="Shinohara A."/>
            <person name="Yoshida Y."/>
            <person name="Fujiwara M."/>
            <person name="Mori M."/>
            <person name="Tomita M."/>
            <person name="Arakawa K."/>
        </authorList>
    </citation>
    <scope>NUCLEOTIDE SEQUENCE [LARGE SCALE GENOMIC DNA]</scope>
</reference>
<sequence length="108" mass="12398">MNISQWSSPMVLVKKEQNPINPHKPASYRMALDQRLLNTILENSTYLLPKIPTLINEISKYPFYTTIDFCKVYWQILLPGEMQDVLTFTTPFGTFATLTTGSVNQQLV</sequence>
<accession>A0A4Y2GXL6</accession>
<dbReference type="SUPFAM" id="SSF56672">
    <property type="entry name" value="DNA/RNA polymerases"/>
    <property type="match status" value="1"/>
</dbReference>
<dbReference type="InterPro" id="IPR043502">
    <property type="entry name" value="DNA/RNA_pol_sf"/>
</dbReference>
<dbReference type="AlphaFoldDB" id="A0A4Y2GXL6"/>
<dbReference type="PANTHER" id="PTHR24559">
    <property type="entry name" value="TRANSPOSON TY3-I GAG-POL POLYPROTEIN"/>
    <property type="match status" value="1"/>
</dbReference>
<gene>
    <name evidence="1" type="ORF">AVEN_97649_1</name>
</gene>
<dbReference type="OrthoDB" id="6508513at2759"/>